<dbReference type="Proteomes" id="UP000202279">
    <property type="component" value="Segment"/>
</dbReference>
<dbReference type="EMBL" id="KU998233">
    <property type="protein sequence ID" value="ANA85218.1"/>
    <property type="molecule type" value="Genomic_DNA"/>
</dbReference>
<sequence length="115" mass="12530">MTFPAQFDVQYEKYRAGATNAHGNAVDAWDPPVNRKVIGWAPPQSSQPEPKLAGHDREVVDIEVIVPPDWTSGHRDRLTLPGEGVVRQIGGVESTAGNPFGWVPGHIINVRRVSG</sequence>
<evidence type="ECO:0000313" key="2">
    <source>
        <dbReference type="Proteomes" id="UP000202279"/>
    </source>
</evidence>
<keyword evidence="2" id="KW-1185">Reference proteome</keyword>
<dbReference type="GeneID" id="28802855"/>
<reference evidence="2" key="1">
    <citation type="submission" date="2016-03" db="EMBL/GenBank/DDBJ databases">
        <authorList>
            <person name="Ploux O."/>
        </authorList>
    </citation>
    <scope>NUCLEOTIDE SEQUENCE [LARGE SCALE GENOMIC DNA]</scope>
</reference>
<evidence type="ECO:0000313" key="1">
    <source>
        <dbReference type="EMBL" id="ANA85218.1"/>
    </source>
</evidence>
<dbReference type="KEGG" id="vg:28802855"/>
<dbReference type="OrthoDB" id="15961at10239"/>
<protein>
    <submittedName>
        <fullName evidence="1">Head-to-tail connector</fullName>
    </submittedName>
</protein>
<name>A0A166XYU5_9CAUD</name>
<proteinExistence type="predicted"/>
<organism evidence="1 2">
    <name type="scientific">Gordonia phage BritBrat</name>
    <dbReference type="NCBI Taxonomy" id="1838064"/>
    <lineage>
        <taxon>Viruses</taxon>
        <taxon>Duplodnaviria</taxon>
        <taxon>Heunggongvirae</taxon>
        <taxon>Uroviricota</taxon>
        <taxon>Caudoviricetes</taxon>
        <taxon>Britbratvirus</taxon>
        <taxon>Britbratvirus britbrat</taxon>
    </lineage>
</organism>
<gene>
    <name evidence="1" type="primary">10</name>
    <name evidence="1" type="ORF">PBI_BRITBRAT_10</name>
</gene>
<dbReference type="RefSeq" id="YP_009276537.1">
    <property type="nucleotide sequence ID" value="NC_030942.1"/>
</dbReference>
<accession>A0A166XYU5</accession>